<proteinExistence type="predicted"/>
<dbReference type="EMBL" id="MF768985">
    <property type="protein sequence ID" value="ATU83395.1"/>
    <property type="molecule type" value="Genomic_DNA"/>
</dbReference>
<feature type="region of interest" description="Disordered" evidence="1">
    <location>
        <begin position="123"/>
        <end position="147"/>
    </location>
</feature>
<organism evidence="2">
    <name type="scientific">White spot syndrome virus</name>
    <dbReference type="NCBI Taxonomy" id="342409"/>
    <lineage>
        <taxon>Viruses</taxon>
        <taxon>Viruses incertae sedis</taxon>
        <taxon>Naldaviricetes</taxon>
        <taxon>Nimaviridae</taxon>
        <taxon>Whispovirus</taxon>
    </lineage>
</organism>
<name>A0A2D3I4T1_9VIRU</name>
<protein>
    <submittedName>
        <fullName evidence="2">ORF266</fullName>
    </submittedName>
</protein>
<dbReference type="Proteomes" id="UP000267516">
    <property type="component" value="Segment"/>
</dbReference>
<evidence type="ECO:0000256" key="1">
    <source>
        <dbReference type="SAM" id="MobiDB-lite"/>
    </source>
</evidence>
<reference evidence="2" key="1">
    <citation type="journal article" date="2018" name="Aquaculture">
        <title>Complete genome sequence of a white spot syndrome virus associated with a disease incursion in Australia.</title>
        <authorList>
            <person name="Oakey J."/>
            <person name="Smith C.S."/>
        </authorList>
    </citation>
    <scope>NUCLEOTIDE SEQUENCE [LARGE SCALE GENOMIC DNA]</scope>
    <source>
        <strain evidence="2">WSSV-AU</strain>
    </source>
</reference>
<sequence length="687" mass="77710">MFGKSRKQKSYPGMAGNRTQFVSSLIAKCISDVEQGMECCGRQAQDALMTRLANLKLGDSLKETDVNLEYLRYASTPLLGELNYDKQQYAATVDINLMAHFSYAALGIESILNSIRRVVVANHQRRNNGKKPSEPISRPHPLGGVEPPLSSELANAIRDKFISMGALDRLNSAIVTAALGAIASERELFLRENAVNYMYDVEFAERDAATTDTGNVVYLSTKMDEDEDDTIKRSEILDKVSKRPAKEGIDWRPTPDNSFPYQLIWGDDSVDDTVLIDLITNAIVPNIFMAKFILFICNHLRAVIRSMREILYGNISSSSDNYFEDGRKWCFWLNLYNRLEWFMLVVRFVIFLHSKKESFSGADNVNVKRLLVVVVESFPPVLLDTEWVKTNITSWPVINNSNNNSTLPVTEDTLMRLAIRTSSGARHPIFDEINSLTTAVTNRITFQSAEFCTKILLGRALDEEEAGTKMLVKSVKETGEEKDKNNTFSSFGLLLKNTKNEELEINIGDNDDETTDVACWARTSSTSFIRNRTYAFKKIWGLEDASDVVELKRESDAITSFVTDKSSPLLFPYVSDWSCLLLHPCCKAPAIIKSVWLQILKDFSQENIKTINEKVQSLSSEICQKSNDRFKNKKIAAEHVRSVKKLLNTISNREQEAALSTEHCIWLTILWKQVVQNTLNLLENFPV</sequence>
<evidence type="ECO:0000313" key="2">
    <source>
        <dbReference type="EMBL" id="ATU83395.1"/>
    </source>
</evidence>
<accession>A0A2D3I4T1</accession>